<name>A0ABZ2T7W5_9ENTE</name>
<sequence length="127" mass="14851">MSEISYLEAKELTLEDYEDFIEDEGFSPNQAVAATFEDSVLMMKKSHKVYVSVMVNLSILSLRQDFLPDYLLEKQESLKMVNGLNEEEQSVYDSDISTLNQLLSNQKFEIDKDEEYKLRVNMLLEQY</sequence>
<dbReference type="RefSeq" id="WP_086445193.1">
    <property type="nucleotide sequence ID" value="NZ_CP147248.1"/>
</dbReference>
<gene>
    <name evidence="1" type="ORF">A5866_002555</name>
</gene>
<evidence type="ECO:0000313" key="1">
    <source>
        <dbReference type="EMBL" id="WYJ87459.1"/>
    </source>
</evidence>
<keyword evidence="2" id="KW-1185">Reference proteome</keyword>
<reference evidence="2" key="1">
    <citation type="submission" date="2017-05" db="EMBL/GenBank/DDBJ databases">
        <title>The Genome Sequence of EEnterococcus faecalis 9F2_4866.</title>
        <authorList>
            <consortium name="The Broad Institute Genomics Platform"/>
            <consortium name="The Broad Institute Genomic Center for Infectious Diseases"/>
            <person name="Earl A."/>
            <person name="Manson A."/>
            <person name="Schwartman J."/>
            <person name="Gilmore M."/>
            <person name="Abouelleil A."/>
            <person name="Cao P."/>
            <person name="Chapman S."/>
            <person name="Cusick C."/>
            <person name="Shea T."/>
            <person name="Young S."/>
            <person name="Neafsey D."/>
            <person name="Nusbaum C."/>
            <person name="Birren B."/>
        </authorList>
    </citation>
    <scope>NUCLEOTIDE SEQUENCE [LARGE SCALE GENOMIC DNA]</scope>
    <source>
        <strain evidence="2">12C11_DIV0727</strain>
    </source>
</reference>
<evidence type="ECO:0000313" key="2">
    <source>
        <dbReference type="Proteomes" id="UP000195080"/>
    </source>
</evidence>
<proteinExistence type="predicted"/>
<dbReference type="Proteomes" id="UP000195080">
    <property type="component" value="Chromosome"/>
</dbReference>
<accession>A0ABZ2T7W5</accession>
<dbReference type="EMBL" id="CP147248">
    <property type="protein sequence ID" value="WYJ87459.1"/>
    <property type="molecule type" value="Genomic_DNA"/>
</dbReference>
<organism evidence="1 2">
    <name type="scientific">Candidatus Enterococcus lemimoniae</name>
    <dbReference type="NCBI Taxonomy" id="1834167"/>
    <lineage>
        <taxon>Bacteria</taxon>
        <taxon>Bacillati</taxon>
        <taxon>Bacillota</taxon>
        <taxon>Bacilli</taxon>
        <taxon>Lactobacillales</taxon>
        <taxon>Enterococcaceae</taxon>
        <taxon>Enterococcus</taxon>
    </lineage>
</organism>
<protein>
    <submittedName>
        <fullName evidence="1">Uncharacterized protein</fullName>
    </submittedName>
</protein>